<dbReference type="EMBL" id="BPLF01000001">
    <property type="protein sequence ID" value="GIX61283.1"/>
    <property type="molecule type" value="Genomic_DNA"/>
</dbReference>
<name>A0AAV4LN58_BABCB</name>
<organism evidence="1 2">
    <name type="scientific">Babesia caballi</name>
    <dbReference type="NCBI Taxonomy" id="5871"/>
    <lineage>
        <taxon>Eukaryota</taxon>
        <taxon>Sar</taxon>
        <taxon>Alveolata</taxon>
        <taxon>Apicomplexa</taxon>
        <taxon>Aconoidasida</taxon>
        <taxon>Piroplasmida</taxon>
        <taxon>Babesiidae</taxon>
        <taxon>Babesia</taxon>
    </lineage>
</organism>
<evidence type="ECO:0000313" key="1">
    <source>
        <dbReference type="EMBL" id="GIX61283.1"/>
    </source>
</evidence>
<dbReference type="GeneID" id="94192766"/>
<gene>
    <name evidence="1" type="ORF">BcabD6B2_07180</name>
</gene>
<dbReference type="Proteomes" id="UP001497744">
    <property type="component" value="Unassembled WGS sequence"/>
</dbReference>
<proteinExistence type="predicted"/>
<comment type="caution">
    <text evidence="1">The sequence shown here is derived from an EMBL/GenBank/DDBJ whole genome shotgun (WGS) entry which is preliminary data.</text>
</comment>
<dbReference type="AlphaFoldDB" id="A0AAV4LN58"/>
<dbReference type="RefSeq" id="XP_067713354.1">
    <property type="nucleotide sequence ID" value="XM_067857253.1"/>
</dbReference>
<keyword evidence="2" id="KW-1185">Reference proteome</keyword>
<accession>A0AAV4LN58</accession>
<protein>
    <submittedName>
        <fullName evidence="1">Ankyrin 2,3/unc44, putative</fullName>
    </submittedName>
</protein>
<sequence>MSPGSHRTDFSNGFVFSLVSSVAGVSSIGLKDSLRPPNLCLAASKGFELSLGSSVAGVSSIGLKDSLGPPNLCLAASKGFELSLGSSLFRGDSVLGLEVSLSPPNLCLAASKGFELSLGSSLFRGDSVLGLEVSLSPPNLCLAASKGFELSLGSSLFRGDSVLGLEVSLSPPNLCLAASKGFELSLGSSLFRGDSVLGLEVSLSPPNLCLAASKGFELSLGSSLFCDSPVESEGFALATAISSIFCSLDSRLPNDLTLLEKLDPALVSLVLNLAPPLSIDGMSPKFVTFVWGVTALFPLSALPGVGVTGLRWKGTWELFDDDSLLLGVPTTVFSVFSGSGCGGSSLFALSVTGFDGLANTGLSGVLAGGGVEVDLPVLVMMYLFFELHLVRSAVAEVDGKAAVEGRRAQNLLHLGVRRHFDGVVADLDGSNGPFHAILDEVTRDALEFSVHFKARVELPGREVKSDQGGLRGHRQSRLREAAADQKGAEHQLDTV</sequence>
<reference evidence="1 2" key="1">
    <citation type="submission" date="2021-06" db="EMBL/GenBank/DDBJ databases">
        <title>Genome sequence of Babesia caballi.</title>
        <authorList>
            <person name="Yamagishi J."/>
            <person name="Kidaka T."/>
            <person name="Ochi A."/>
        </authorList>
    </citation>
    <scope>NUCLEOTIDE SEQUENCE [LARGE SCALE GENOMIC DNA]</scope>
    <source>
        <strain evidence="1">USDA-D6B2</strain>
    </source>
</reference>
<evidence type="ECO:0000313" key="2">
    <source>
        <dbReference type="Proteomes" id="UP001497744"/>
    </source>
</evidence>